<dbReference type="GO" id="GO:0005634">
    <property type="term" value="C:nucleus"/>
    <property type="evidence" value="ECO:0007669"/>
    <property type="project" value="TreeGrafter"/>
</dbReference>
<dbReference type="Pfam" id="PF26177">
    <property type="entry name" value="zf_C2H2_17_1st"/>
    <property type="match status" value="1"/>
</dbReference>
<dbReference type="PANTHER" id="PTHR46179">
    <property type="entry name" value="ZINC FINGER PROTEIN"/>
    <property type="match status" value="1"/>
</dbReference>
<dbReference type="VEuPathDB" id="FungiDB:ATEG_00500"/>
<keyword evidence="3" id="KW-1185">Reference proteome</keyword>
<feature type="compositionally biased region" description="Acidic residues" evidence="1">
    <location>
        <begin position="167"/>
        <end position="181"/>
    </location>
</feature>
<dbReference type="Proteomes" id="UP000452235">
    <property type="component" value="Unassembled WGS sequence"/>
</dbReference>
<dbReference type="SUPFAM" id="SSF57667">
    <property type="entry name" value="beta-beta-alpha zinc fingers"/>
    <property type="match status" value="1"/>
</dbReference>
<dbReference type="SMART" id="SM00355">
    <property type="entry name" value="ZnF_C2H2"/>
    <property type="match status" value="3"/>
</dbReference>
<dbReference type="GO" id="GO:0006357">
    <property type="term" value="P:regulation of transcription by RNA polymerase II"/>
    <property type="evidence" value="ECO:0007669"/>
    <property type="project" value="TreeGrafter"/>
</dbReference>
<sequence length="223" mass="25659">MTDQLSPNFMEGARPRLSVRRARDPPKNAAGQIFCDHPECQQAPPVFRRPCEWNKHMDKHDRPYKCLEPGCDKIQGFTYSGGLLRHQREVHKKNVNAKKPLMCPYADCNRSTGNGFTRQENLKEHLRRRHMHTDNGHASDLSMVPPADLDGTSSLPPPPLKRKRDSMEEDASIEIPEEEENGVDLRNELKRLRREVQEKDRRLEELERIVSGLQQAIPQPTAS</sequence>
<dbReference type="EMBL" id="BLJY01000003">
    <property type="protein sequence ID" value="GFF14431.1"/>
    <property type="molecule type" value="Genomic_DNA"/>
</dbReference>
<dbReference type="InterPro" id="IPR013087">
    <property type="entry name" value="Znf_C2H2_type"/>
</dbReference>
<dbReference type="Gene3D" id="3.30.160.60">
    <property type="entry name" value="Classic Zinc Finger"/>
    <property type="match status" value="2"/>
</dbReference>
<dbReference type="InterPro" id="IPR059095">
    <property type="entry name" value="Znf_C2H2_17_2nd"/>
</dbReference>
<feature type="region of interest" description="Disordered" evidence="1">
    <location>
        <begin position="134"/>
        <end position="181"/>
    </location>
</feature>
<evidence type="ECO:0000313" key="2">
    <source>
        <dbReference type="EMBL" id="GFF14431.1"/>
    </source>
</evidence>
<evidence type="ECO:0000313" key="3">
    <source>
        <dbReference type="Proteomes" id="UP000452235"/>
    </source>
</evidence>
<comment type="caution">
    <text evidence="2">The sequence shown here is derived from an EMBL/GenBank/DDBJ whole genome shotgun (WGS) entry which is preliminary data.</text>
</comment>
<dbReference type="OrthoDB" id="5305647at2759"/>
<evidence type="ECO:0000256" key="1">
    <source>
        <dbReference type="SAM" id="MobiDB-lite"/>
    </source>
</evidence>
<gene>
    <name evidence="2" type="ORF">ATEIFO6365_0003049700</name>
</gene>
<name>A0A5M3YS35_ASPTE</name>
<dbReference type="InterPro" id="IPR059009">
    <property type="entry name" value="Znf_C2H2_17_1st"/>
</dbReference>
<proteinExistence type="predicted"/>
<dbReference type="InterPro" id="IPR051061">
    <property type="entry name" value="Zinc_finger_trans_reg"/>
</dbReference>
<accession>A0A5M3YS35</accession>
<dbReference type="Pfam" id="PF26176">
    <property type="entry name" value="zf_C2H2_17_2"/>
    <property type="match status" value="1"/>
</dbReference>
<dbReference type="AlphaFoldDB" id="A0A5M3YS35"/>
<dbReference type="PANTHER" id="PTHR46179:SF24">
    <property type="entry name" value="C2H2-TYPE DOMAIN-CONTAINING PROTEIN"/>
    <property type="match status" value="1"/>
</dbReference>
<protein>
    <submittedName>
        <fullName evidence="2">C2H2 transcription factor</fullName>
    </submittedName>
</protein>
<dbReference type="InterPro" id="IPR036236">
    <property type="entry name" value="Znf_C2H2_sf"/>
</dbReference>
<reference evidence="2 3" key="1">
    <citation type="submission" date="2020-01" db="EMBL/GenBank/DDBJ databases">
        <title>Aspergillus terreus IFO 6365 whole genome shotgun sequence.</title>
        <authorList>
            <person name="Kanamasa S."/>
            <person name="Takahashi H."/>
        </authorList>
    </citation>
    <scope>NUCLEOTIDE SEQUENCE [LARGE SCALE GENOMIC DNA]</scope>
    <source>
        <strain evidence="2 3">IFO 6365</strain>
    </source>
</reference>
<organism evidence="2 3">
    <name type="scientific">Aspergillus terreus</name>
    <dbReference type="NCBI Taxonomy" id="33178"/>
    <lineage>
        <taxon>Eukaryota</taxon>
        <taxon>Fungi</taxon>
        <taxon>Dikarya</taxon>
        <taxon>Ascomycota</taxon>
        <taxon>Pezizomycotina</taxon>
        <taxon>Eurotiomycetes</taxon>
        <taxon>Eurotiomycetidae</taxon>
        <taxon>Eurotiales</taxon>
        <taxon>Aspergillaceae</taxon>
        <taxon>Aspergillus</taxon>
        <taxon>Aspergillus subgen. Circumdati</taxon>
    </lineage>
</organism>